<feature type="domain" description="Aminoglycoside phosphotransferase" evidence="2">
    <location>
        <begin position="117"/>
        <end position="345"/>
    </location>
</feature>
<evidence type="ECO:0000256" key="1">
    <source>
        <dbReference type="SAM" id="MobiDB-lite"/>
    </source>
</evidence>
<dbReference type="STRING" id="443156.SAMN04489867_1791"/>
<feature type="region of interest" description="Disordered" evidence="1">
    <location>
        <begin position="1"/>
        <end position="87"/>
    </location>
</feature>
<dbReference type="AlphaFoldDB" id="A0A1H0QZM3"/>
<dbReference type="Pfam" id="PF01636">
    <property type="entry name" value="APH"/>
    <property type="match status" value="1"/>
</dbReference>
<keyword evidence="4" id="KW-1185">Reference proteome</keyword>
<accession>A0A1H0QZM3</accession>
<organism evidence="3 4">
    <name type="scientific">Pedococcus dokdonensis</name>
    <dbReference type="NCBI Taxonomy" id="443156"/>
    <lineage>
        <taxon>Bacteria</taxon>
        <taxon>Bacillati</taxon>
        <taxon>Actinomycetota</taxon>
        <taxon>Actinomycetes</taxon>
        <taxon>Micrococcales</taxon>
        <taxon>Intrasporangiaceae</taxon>
        <taxon>Pedococcus</taxon>
    </lineage>
</organism>
<dbReference type="Gene3D" id="3.30.200.20">
    <property type="entry name" value="Phosphorylase Kinase, domain 1"/>
    <property type="match status" value="1"/>
</dbReference>
<dbReference type="InterPro" id="IPR002575">
    <property type="entry name" value="Aminoglycoside_PTrfase"/>
</dbReference>
<dbReference type="InterPro" id="IPR011009">
    <property type="entry name" value="Kinase-like_dom_sf"/>
</dbReference>
<dbReference type="EMBL" id="LT629711">
    <property type="protein sequence ID" value="SDP22714.1"/>
    <property type="molecule type" value="Genomic_DNA"/>
</dbReference>
<evidence type="ECO:0000259" key="2">
    <source>
        <dbReference type="Pfam" id="PF01636"/>
    </source>
</evidence>
<feature type="compositionally biased region" description="Low complexity" evidence="1">
    <location>
        <begin position="17"/>
        <end position="26"/>
    </location>
</feature>
<dbReference type="Gene3D" id="3.90.1200.10">
    <property type="match status" value="1"/>
</dbReference>
<dbReference type="PANTHER" id="PTHR21310">
    <property type="entry name" value="AMINOGLYCOSIDE PHOSPHOTRANSFERASE-RELATED-RELATED"/>
    <property type="match status" value="1"/>
</dbReference>
<name>A0A1H0QZM3_9MICO</name>
<reference evidence="4" key="1">
    <citation type="submission" date="2016-10" db="EMBL/GenBank/DDBJ databases">
        <authorList>
            <person name="Varghese N."/>
            <person name="Submissions S."/>
        </authorList>
    </citation>
    <scope>NUCLEOTIDE SEQUENCE [LARGE SCALE GENOMIC DNA]</scope>
    <source>
        <strain evidence="4">DSM 22329</strain>
    </source>
</reference>
<dbReference type="InterPro" id="IPR051678">
    <property type="entry name" value="AGP_Transferase"/>
</dbReference>
<dbReference type="SUPFAM" id="SSF56112">
    <property type="entry name" value="Protein kinase-like (PK-like)"/>
    <property type="match status" value="1"/>
</dbReference>
<keyword evidence="3" id="KW-0808">Transferase</keyword>
<dbReference type="PANTHER" id="PTHR21310:SF42">
    <property type="entry name" value="BIFUNCTIONAL AAC_APH"/>
    <property type="match status" value="1"/>
</dbReference>
<dbReference type="CDD" id="cd05155">
    <property type="entry name" value="APH_ChoK_like_1"/>
    <property type="match status" value="1"/>
</dbReference>
<feature type="compositionally biased region" description="Basic and acidic residues" evidence="1">
    <location>
        <begin position="47"/>
        <end position="77"/>
    </location>
</feature>
<keyword evidence="3" id="KW-0418">Kinase</keyword>
<protein>
    <submittedName>
        <fullName evidence="3">Predicted kinase, aminoglycoside phosphotransferase (APT) family</fullName>
    </submittedName>
</protein>
<proteinExistence type="predicted"/>
<gene>
    <name evidence="3" type="ORF">SAMN04489867_1791</name>
</gene>
<evidence type="ECO:0000313" key="4">
    <source>
        <dbReference type="Proteomes" id="UP000199077"/>
    </source>
</evidence>
<sequence length="389" mass="41760">MRHGGPARTGRGDRAEPTAWTPAAPENLGSAVGVLGSLPRMSPAHDQVTDPAHDQVTDPAHDQVTDPAHDQVSDRASEAAADLGPAPQRLTVTVEDVSRLVAGQFPQWSHLPVAPVVRGGWDNVTFHLGDDLLVRLPSATPYSLAVEKEHRWLPALAAQLPVRIPTPRGLGRPTDDYPLPWSVYGWIAGTRPSRAHLADPVGLADDLAGFLVALRAVDPTGGPRPGVHNWYRGGSLRTFDDIARRAMADLDGELDVVLVTEAWEDSLAAPWDGVDTWFHGDVADGNLLVDEQGRLVGVIDFGTCGVGDPSCDLAIAWTLLDKPGRRLLRDRLAVDDASWARGRGWALWKALQNLSGALADGDPGDDADDAEVVQLREIVTAIVDDYSRS</sequence>
<evidence type="ECO:0000313" key="3">
    <source>
        <dbReference type="EMBL" id="SDP22714.1"/>
    </source>
</evidence>
<dbReference type="Proteomes" id="UP000199077">
    <property type="component" value="Chromosome I"/>
</dbReference>
<dbReference type="GO" id="GO:0016301">
    <property type="term" value="F:kinase activity"/>
    <property type="evidence" value="ECO:0007669"/>
    <property type="project" value="UniProtKB-KW"/>
</dbReference>